<keyword evidence="2" id="KW-1185">Reference proteome</keyword>
<reference evidence="1 2" key="1">
    <citation type="journal article" date="2015" name="Environ. Microbiol.">
        <title>Methane oxidation coupled to nitrate reduction under hypoxia by the Gammaproteobacterium Methylomonas denitrificans, sp. nov. type strain FJG1.</title>
        <authorList>
            <person name="Kits K.D."/>
            <person name="Klotz M.G."/>
            <person name="Stein L.Y."/>
        </authorList>
    </citation>
    <scope>NUCLEOTIDE SEQUENCE [LARGE SCALE GENOMIC DNA]</scope>
    <source>
        <strain evidence="1 2">FJG1</strain>
    </source>
</reference>
<dbReference type="OrthoDB" id="9790710at2"/>
<dbReference type="Proteomes" id="UP000030512">
    <property type="component" value="Chromosome"/>
</dbReference>
<sequence length="382" mass="43757">MKIVIFQPMLKFYRVPLFEQMYKLLVTEEHELRLVFGTPWKQELERNDNVVLENDYCFFEKSHWFFNNKLHFLEGSIGHILWADIIITEQANRHAHNYLLIFLSLLNVKSFAYWGHGTNRQGDQNSLRERLKKALALQTDWWFAYTGSVADYLQSLGFNKSYITVLNNSVDTSYFKKGLNNISVEEIVTFKQQHNIATDAQVGLFCGSLHQDKKIGFLLEAAKIINQHNPKFVLLIGGAGQEVKRVEEYAMQYDFIKYLGSLHGQHKNLAFKSADIFLNPGMVGLAILDAFSAGLPVFTTKQADHSPEIDYLRCGYNGMMSDLSTRDYSNLVISALASESMISTLKKNAMESSEKYSIENMATNFVDGIKSFISNLHRNKKP</sequence>
<dbReference type="EMBL" id="CP014476">
    <property type="protein sequence ID" value="AMK76454.1"/>
    <property type="molecule type" value="Genomic_DNA"/>
</dbReference>
<dbReference type="RefSeq" id="WP_036278528.1">
    <property type="nucleotide sequence ID" value="NZ_CP014476.1"/>
</dbReference>
<proteinExistence type="predicted"/>
<dbReference type="InterPro" id="IPR050194">
    <property type="entry name" value="Glycosyltransferase_grp1"/>
</dbReference>
<accession>A0A126T3Y7</accession>
<dbReference type="CDD" id="cd03801">
    <property type="entry name" value="GT4_PimA-like"/>
    <property type="match status" value="1"/>
</dbReference>
<dbReference type="AlphaFoldDB" id="A0A126T3Y7"/>
<dbReference type="GO" id="GO:0016757">
    <property type="term" value="F:glycosyltransferase activity"/>
    <property type="evidence" value="ECO:0007669"/>
    <property type="project" value="TreeGrafter"/>
</dbReference>
<dbReference type="KEGG" id="mdn:JT25_008105"/>
<protein>
    <recommendedName>
        <fullName evidence="3">Glycosyl transferase family 1 domain-containing protein</fullName>
    </recommendedName>
</protein>
<dbReference type="SUPFAM" id="SSF53756">
    <property type="entry name" value="UDP-Glycosyltransferase/glycogen phosphorylase"/>
    <property type="match status" value="1"/>
</dbReference>
<evidence type="ECO:0000313" key="2">
    <source>
        <dbReference type="Proteomes" id="UP000030512"/>
    </source>
</evidence>
<dbReference type="PANTHER" id="PTHR45947:SF3">
    <property type="entry name" value="SULFOQUINOVOSYL TRANSFERASE SQD2"/>
    <property type="match status" value="1"/>
</dbReference>
<name>A0A126T3Y7_9GAMM</name>
<dbReference type="PANTHER" id="PTHR45947">
    <property type="entry name" value="SULFOQUINOVOSYL TRANSFERASE SQD2"/>
    <property type="match status" value="1"/>
</dbReference>
<dbReference type="Pfam" id="PF13692">
    <property type="entry name" value="Glyco_trans_1_4"/>
    <property type="match status" value="1"/>
</dbReference>
<dbReference type="Gene3D" id="3.40.50.2000">
    <property type="entry name" value="Glycogen Phosphorylase B"/>
    <property type="match status" value="2"/>
</dbReference>
<gene>
    <name evidence="1" type="ORF">JT25_008105</name>
</gene>
<evidence type="ECO:0008006" key="3">
    <source>
        <dbReference type="Google" id="ProtNLM"/>
    </source>
</evidence>
<dbReference type="STRING" id="1538553.JT25_008105"/>
<evidence type="ECO:0000313" key="1">
    <source>
        <dbReference type="EMBL" id="AMK76454.1"/>
    </source>
</evidence>
<organism evidence="1 2">
    <name type="scientific">Methylomonas denitrificans</name>
    <dbReference type="NCBI Taxonomy" id="1538553"/>
    <lineage>
        <taxon>Bacteria</taxon>
        <taxon>Pseudomonadati</taxon>
        <taxon>Pseudomonadota</taxon>
        <taxon>Gammaproteobacteria</taxon>
        <taxon>Methylococcales</taxon>
        <taxon>Methylococcaceae</taxon>
        <taxon>Methylomonas</taxon>
    </lineage>
</organism>